<dbReference type="OrthoDB" id="258796at2"/>
<comment type="caution">
    <text evidence="3">The sequence shown here is derived from an EMBL/GenBank/DDBJ whole genome shotgun (WGS) entry which is preliminary data.</text>
</comment>
<evidence type="ECO:0000313" key="3">
    <source>
        <dbReference type="EMBL" id="EMI52262.1"/>
    </source>
</evidence>
<protein>
    <submittedName>
        <fullName evidence="3">Group 1 glycosyl transferase</fullName>
    </submittedName>
</protein>
<feature type="domain" description="Glycosyltransferase subfamily 4-like N-terminal" evidence="2">
    <location>
        <begin position="23"/>
        <end position="203"/>
    </location>
</feature>
<dbReference type="Gene3D" id="3.40.50.2000">
    <property type="entry name" value="Glycogen Phosphorylase B"/>
    <property type="match status" value="2"/>
</dbReference>
<dbReference type="Pfam" id="PF00534">
    <property type="entry name" value="Glycos_transf_1"/>
    <property type="match status" value="1"/>
</dbReference>
<keyword evidence="4" id="KW-1185">Reference proteome</keyword>
<dbReference type="Pfam" id="PF13439">
    <property type="entry name" value="Glyco_transf_4"/>
    <property type="match status" value="1"/>
</dbReference>
<dbReference type="InterPro" id="IPR050194">
    <property type="entry name" value="Glycosyltransferase_grp1"/>
</dbReference>
<dbReference type="RefSeq" id="WP_008688082.1">
    <property type="nucleotide sequence ID" value="NZ_ANOH01000442.1"/>
</dbReference>
<dbReference type="PANTHER" id="PTHR45947:SF3">
    <property type="entry name" value="SULFOQUINOVOSYL TRANSFERASE SQD2"/>
    <property type="match status" value="1"/>
</dbReference>
<evidence type="ECO:0000313" key="4">
    <source>
        <dbReference type="Proteomes" id="UP000011885"/>
    </source>
</evidence>
<accession>M5TSU7</accession>
<dbReference type="Proteomes" id="UP000011885">
    <property type="component" value="Unassembled WGS sequence"/>
</dbReference>
<feature type="domain" description="Glycosyl transferase family 1" evidence="1">
    <location>
        <begin position="219"/>
        <end position="375"/>
    </location>
</feature>
<proteinExistence type="predicted"/>
<reference evidence="3 4" key="1">
    <citation type="journal article" date="2013" name="Mar. Genomics">
        <title>Expression of sulfatases in Rhodopirellula baltica and the diversity of sulfatases in the genus Rhodopirellula.</title>
        <authorList>
            <person name="Wegner C.E."/>
            <person name="Richter-Heitmann T."/>
            <person name="Klindworth A."/>
            <person name="Klockow C."/>
            <person name="Richter M."/>
            <person name="Achstetter T."/>
            <person name="Glockner F.O."/>
            <person name="Harder J."/>
        </authorList>
    </citation>
    <scope>NUCLEOTIDE SEQUENCE [LARGE SCALE GENOMIC DNA]</scope>
    <source>
        <strain evidence="3 4">SM41</strain>
    </source>
</reference>
<dbReference type="CDD" id="cd03801">
    <property type="entry name" value="GT4_PimA-like"/>
    <property type="match status" value="1"/>
</dbReference>
<evidence type="ECO:0000259" key="1">
    <source>
        <dbReference type="Pfam" id="PF00534"/>
    </source>
</evidence>
<gene>
    <name evidence="3" type="ORF">RSSM_06290</name>
</gene>
<keyword evidence="3" id="KW-0808">Transferase</keyword>
<name>M5TSU7_9BACT</name>
<dbReference type="EMBL" id="ANOH01000442">
    <property type="protein sequence ID" value="EMI52262.1"/>
    <property type="molecule type" value="Genomic_DNA"/>
</dbReference>
<dbReference type="SUPFAM" id="SSF53756">
    <property type="entry name" value="UDP-Glycosyltransferase/glycogen phosphorylase"/>
    <property type="match status" value="1"/>
</dbReference>
<dbReference type="InterPro" id="IPR001296">
    <property type="entry name" value="Glyco_trans_1"/>
</dbReference>
<evidence type="ECO:0000259" key="2">
    <source>
        <dbReference type="Pfam" id="PF13439"/>
    </source>
</evidence>
<organism evidence="3 4">
    <name type="scientific">Rhodopirellula sallentina SM41</name>
    <dbReference type="NCBI Taxonomy" id="1263870"/>
    <lineage>
        <taxon>Bacteria</taxon>
        <taxon>Pseudomonadati</taxon>
        <taxon>Planctomycetota</taxon>
        <taxon>Planctomycetia</taxon>
        <taxon>Pirellulales</taxon>
        <taxon>Pirellulaceae</taxon>
        <taxon>Rhodopirellula</taxon>
    </lineage>
</organism>
<dbReference type="InterPro" id="IPR028098">
    <property type="entry name" value="Glyco_trans_4-like_N"/>
</dbReference>
<dbReference type="GO" id="GO:0016757">
    <property type="term" value="F:glycosyltransferase activity"/>
    <property type="evidence" value="ECO:0007669"/>
    <property type="project" value="InterPro"/>
</dbReference>
<dbReference type="PATRIC" id="fig|1263870.3.peg.6664"/>
<dbReference type="AlphaFoldDB" id="M5TSU7"/>
<sequence>MRVLFLATYFPRPSNMRMGTWSLDHAAALRDAGMEVQVISLTPAIPRLAARVVPSVATYTDCPAEADLSGIKVHYPRWWCYPIKQFWRFMSRAPRFFLSLGWRSSRREVLAIVDRFQPDVVLANHSLVNGFVANQIKSARGIPYITVDHEVGDFFACRDHGRWMKVMKPVAEEASVGVTVSRTMEDIAEQVLPGVAFQTIYNGASFPPCDQSMLDRHVAKDDMVVFCCGNLYGRKDIQLLIHAFDRISSEYPHARLRIAGDGPDRDTLEEIASALPSKETIEFLGSIEHDAVQVEMQQADIFALVGWAEPFGVVFLEAMANGCPVVVSNDAGVAEILQDGETAIFTEPRDLESVVNALRSLCESDQRRATIARAGHAFYRDSCRWDHRAIEYREVLASCANAHQTATQILSRSWEGICE</sequence>
<dbReference type="PANTHER" id="PTHR45947">
    <property type="entry name" value="SULFOQUINOVOSYL TRANSFERASE SQD2"/>
    <property type="match status" value="1"/>
</dbReference>